<organism evidence="2 3">
    <name type="scientific">Taxus chinensis</name>
    <name type="common">Chinese yew</name>
    <name type="synonym">Taxus wallichiana var. chinensis</name>
    <dbReference type="NCBI Taxonomy" id="29808"/>
    <lineage>
        <taxon>Eukaryota</taxon>
        <taxon>Viridiplantae</taxon>
        <taxon>Streptophyta</taxon>
        <taxon>Embryophyta</taxon>
        <taxon>Tracheophyta</taxon>
        <taxon>Spermatophyta</taxon>
        <taxon>Pinopsida</taxon>
        <taxon>Pinidae</taxon>
        <taxon>Conifers II</taxon>
        <taxon>Cupressales</taxon>
        <taxon>Taxaceae</taxon>
        <taxon>Taxus</taxon>
    </lineage>
</organism>
<sequence>MRNFKVTYAPVGKQDRVGGLEIRPGKVEVKREEEEEYSNDEGTNSKQLQKLLFCVTPPSIKIWSFSFFSFYTQMKSHTRSIVPSPHNPQATSPILSIPL</sequence>
<dbReference type="AlphaFoldDB" id="A0AA38GX20"/>
<feature type="non-terminal residue" evidence="2">
    <location>
        <position position="99"/>
    </location>
</feature>
<accession>A0AA38GX20</accession>
<dbReference type="EMBL" id="JAHRHJ020000001">
    <property type="protein sequence ID" value="KAH9329192.1"/>
    <property type="molecule type" value="Genomic_DNA"/>
</dbReference>
<proteinExistence type="predicted"/>
<feature type="region of interest" description="Disordered" evidence="1">
    <location>
        <begin position="79"/>
        <end position="99"/>
    </location>
</feature>
<gene>
    <name evidence="2" type="ORF">KI387_001300</name>
</gene>
<protein>
    <submittedName>
        <fullName evidence="2">Uncharacterized protein</fullName>
    </submittedName>
</protein>
<evidence type="ECO:0000313" key="3">
    <source>
        <dbReference type="Proteomes" id="UP000824469"/>
    </source>
</evidence>
<comment type="caution">
    <text evidence="2">The sequence shown here is derived from an EMBL/GenBank/DDBJ whole genome shotgun (WGS) entry which is preliminary data.</text>
</comment>
<name>A0AA38GX20_TAXCH</name>
<evidence type="ECO:0000313" key="2">
    <source>
        <dbReference type="EMBL" id="KAH9329192.1"/>
    </source>
</evidence>
<evidence type="ECO:0000256" key="1">
    <source>
        <dbReference type="SAM" id="MobiDB-lite"/>
    </source>
</evidence>
<reference evidence="2 3" key="1">
    <citation type="journal article" date="2021" name="Nat. Plants">
        <title>The Taxus genome provides insights into paclitaxel biosynthesis.</title>
        <authorList>
            <person name="Xiong X."/>
            <person name="Gou J."/>
            <person name="Liao Q."/>
            <person name="Li Y."/>
            <person name="Zhou Q."/>
            <person name="Bi G."/>
            <person name="Li C."/>
            <person name="Du R."/>
            <person name="Wang X."/>
            <person name="Sun T."/>
            <person name="Guo L."/>
            <person name="Liang H."/>
            <person name="Lu P."/>
            <person name="Wu Y."/>
            <person name="Zhang Z."/>
            <person name="Ro D.K."/>
            <person name="Shang Y."/>
            <person name="Huang S."/>
            <person name="Yan J."/>
        </authorList>
    </citation>
    <scope>NUCLEOTIDE SEQUENCE [LARGE SCALE GENOMIC DNA]</scope>
    <source>
        <strain evidence="2">Ta-2019</strain>
    </source>
</reference>
<dbReference type="Proteomes" id="UP000824469">
    <property type="component" value="Unassembled WGS sequence"/>
</dbReference>
<keyword evidence="3" id="KW-1185">Reference proteome</keyword>